<dbReference type="OrthoDB" id="2155935at2759"/>
<feature type="compositionally biased region" description="Low complexity" evidence="4">
    <location>
        <begin position="935"/>
        <end position="947"/>
    </location>
</feature>
<feature type="compositionally biased region" description="Basic and acidic residues" evidence="4">
    <location>
        <begin position="215"/>
        <end position="231"/>
    </location>
</feature>
<dbReference type="SMART" id="SM01050">
    <property type="entry name" value="CactinC_cactus"/>
    <property type="match status" value="1"/>
</dbReference>
<evidence type="ECO:0000256" key="2">
    <source>
        <dbReference type="ARBA" id="ARBA00034534"/>
    </source>
</evidence>
<evidence type="ECO:0000313" key="7">
    <source>
        <dbReference type="EMBL" id="TKA75370.1"/>
    </source>
</evidence>
<protein>
    <recommendedName>
        <fullName evidence="2">Splicing factor Cactin</fullName>
    </recommendedName>
</protein>
<feature type="compositionally biased region" description="Basic residues" evidence="4">
    <location>
        <begin position="473"/>
        <end position="484"/>
    </location>
</feature>
<gene>
    <name evidence="7" type="ORF">B0A55_06012</name>
</gene>
<dbReference type="InterPro" id="IPR019134">
    <property type="entry name" value="Cactin_C"/>
</dbReference>
<evidence type="ECO:0000256" key="4">
    <source>
        <dbReference type="SAM" id="MobiDB-lite"/>
    </source>
</evidence>
<feature type="compositionally biased region" description="Low complexity" evidence="4">
    <location>
        <begin position="1493"/>
        <end position="1504"/>
    </location>
</feature>
<dbReference type="STRING" id="329884.A0A4U0XES5"/>
<dbReference type="Pfam" id="PF09732">
    <property type="entry name" value="CactinC_cactus"/>
    <property type="match status" value="1"/>
</dbReference>
<name>A0A4U0XES5_9PEZI</name>
<feature type="region of interest" description="Disordered" evidence="4">
    <location>
        <begin position="204"/>
        <end position="281"/>
    </location>
</feature>
<dbReference type="EMBL" id="NAJQ01000195">
    <property type="protein sequence ID" value="TKA75370.1"/>
    <property type="molecule type" value="Genomic_DNA"/>
</dbReference>
<organism evidence="7 8">
    <name type="scientific">Friedmanniomyces simplex</name>
    <dbReference type="NCBI Taxonomy" id="329884"/>
    <lineage>
        <taxon>Eukaryota</taxon>
        <taxon>Fungi</taxon>
        <taxon>Dikarya</taxon>
        <taxon>Ascomycota</taxon>
        <taxon>Pezizomycotina</taxon>
        <taxon>Dothideomycetes</taxon>
        <taxon>Dothideomycetidae</taxon>
        <taxon>Mycosphaerellales</taxon>
        <taxon>Teratosphaeriaceae</taxon>
        <taxon>Friedmanniomyces</taxon>
    </lineage>
</organism>
<reference evidence="7 8" key="1">
    <citation type="submission" date="2017-03" db="EMBL/GenBank/DDBJ databases">
        <title>Genomes of endolithic fungi from Antarctica.</title>
        <authorList>
            <person name="Coleine C."/>
            <person name="Masonjones S."/>
            <person name="Stajich J.E."/>
        </authorList>
    </citation>
    <scope>NUCLEOTIDE SEQUENCE [LARGE SCALE GENOMIC DNA]</scope>
    <source>
        <strain evidence="7 8">CCFEE 5184</strain>
    </source>
</reference>
<proteinExistence type="inferred from homology"/>
<dbReference type="GO" id="GO:0005681">
    <property type="term" value="C:spliceosomal complex"/>
    <property type="evidence" value="ECO:0007669"/>
    <property type="project" value="TreeGrafter"/>
</dbReference>
<dbReference type="GO" id="GO:0005737">
    <property type="term" value="C:cytoplasm"/>
    <property type="evidence" value="ECO:0007669"/>
    <property type="project" value="TreeGrafter"/>
</dbReference>
<dbReference type="Proteomes" id="UP000309340">
    <property type="component" value="Unassembled WGS sequence"/>
</dbReference>
<feature type="compositionally biased region" description="Low complexity" evidence="4">
    <location>
        <begin position="1201"/>
        <end position="1211"/>
    </location>
</feature>
<comment type="caution">
    <text evidence="7">The sequence shown here is derived from an EMBL/GenBank/DDBJ whole genome shotgun (WGS) entry which is preliminary data.</text>
</comment>
<dbReference type="InterPro" id="IPR018816">
    <property type="entry name" value="Cactin_central"/>
</dbReference>
<feature type="region of interest" description="Disordered" evidence="4">
    <location>
        <begin position="1239"/>
        <end position="1260"/>
    </location>
</feature>
<feature type="region of interest" description="Disordered" evidence="4">
    <location>
        <begin position="1377"/>
        <end position="1510"/>
    </location>
</feature>
<dbReference type="Pfam" id="PF10312">
    <property type="entry name" value="Cactin_mid"/>
    <property type="match status" value="1"/>
</dbReference>
<feature type="compositionally biased region" description="Polar residues" evidence="4">
    <location>
        <begin position="1117"/>
        <end position="1136"/>
    </location>
</feature>
<feature type="compositionally biased region" description="Low complexity" evidence="4">
    <location>
        <begin position="1089"/>
        <end position="1098"/>
    </location>
</feature>
<feature type="compositionally biased region" description="Polar residues" evidence="4">
    <location>
        <begin position="1453"/>
        <end position="1467"/>
    </location>
</feature>
<feature type="compositionally biased region" description="Low complexity" evidence="4">
    <location>
        <begin position="502"/>
        <end position="529"/>
    </location>
</feature>
<feature type="domain" description="Splicing factor cactin central" evidence="6">
    <location>
        <begin position="7"/>
        <end position="194"/>
    </location>
</feature>
<feature type="domain" description="Splicing factor Cactin C-terminal" evidence="5">
    <location>
        <begin position="312"/>
        <end position="449"/>
    </location>
</feature>
<feature type="region of interest" description="Disordered" evidence="4">
    <location>
        <begin position="729"/>
        <end position="808"/>
    </location>
</feature>
<dbReference type="PANTHER" id="PTHR21737:SF4">
    <property type="entry name" value="SPLICING FACTOR CACTIN"/>
    <property type="match status" value="1"/>
</dbReference>
<feature type="compositionally biased region" description="Basic and acidic residues" evidence="4">
    <location>
        <begin position="255"/>
        <end position="264"/>
    </location>
</feature>
<feature type="region of interest" description="Disordered" evidence="4">
    <location>
        <begin position="874"/>
        <end position="951"/>
    </location>
</feature>
<feature type="region of interest" description="Disordered" evidence="4">
    <location>
        <begin position="1563"/>
        <end position="1582"/>
    </location>
</feature>
<feature type="region of interest" description="Disordered" evidence="4">
    <location>
        <begin position="1079"/>
        <end position="1136"/>
    </location>
</feature>
<keyword evidence="8" id="KW-1185">Reference proteome</keyword>
<dbReference type="GO" id="GO:0045292">
    <property type="term" value="P:mRNA cis splicing, via spliceosome"/>
    <property type="evidence" value="ECO:0007669"/>
    <property type="project" value="TreeGrafter"/>
</dbReference>
<feature type="compositionally biased region" description="Low complexity" evidence="4">
    <location>
        <begin position="1422"/>
        <end position="1442"/>
    </location>
</feature>
<comment type="similarity">
    <text evidence="1">Belongs to the CACTIN family.</text>
</comment>
<feature type="region of interest" description="Disordered" evidence="4">
    <location>
        <begin position="456"/>
        <end position="564"/>
    </location>
</feature>
<feature type="region of interest" description="Disordered" evidence="4">
    <location>
        <begin position="1199"/>
        <end position="1219"/>
    </location>
</feature>
<dbReference type="PANTHER" id="PTHR21737">
    <property type="entry name" value="POLYGLUTAMINE BINDING PROTEIN 1/MARVEL MEMBRANE-ASSOCIATING DOMAIN CONTAINING 3"/>
    <property type="match status" value="1"/>
</dbReference>
<keyword evidence="3" id="KW-0175">Coiled coil</keyword>
<feature type="compositionally biased region" description="Basic and acidic residues" evidence="4">
    <location>
        <begin position="897"/>
        <end position="907"/>
    </location>
</feature>
<sequence length="1635" mass="178413">MPAKRAAPDAQEAAWVADEDRFVLQQAKKKAALRVKGGRASPLDWLAVTLAVIDPEHNILDDEAGVDDVDLRAPESVLESLGANELAEVEKGIEGYEVLESSRSNTEYWQTMKTICADRRKQLRSTNETSARGVSSVAGDLDKLLGPKTLPELEKLERQVKAKLASDEPIDKDYWEHLLNSLLSYKAKARLMKVTESIVEARLRKPPAEDEEEEPMTKEDLAERVADERQKALTQGFIPGRKRLANPSTSDDLEPSSKRQRTDDTTVPTITPGPNQSAAQSAFDRDLARTLAGNEHLLTTEVTLTTKDLSLWSATHRPRKPRYFARVITGYEWNKYNQTHYDHDNPPPKVVQGYKFNILYPDLVNISKAPTYKIEREGGRRRGEMNAPAGEDDTCVIRFVAGPPYEDVGFRIVDKEWDFSAKRERGFRSRFEGGVLQLWFQFKKIYYRKYCDQAVPASPAPTEKQNRRDKSLWRGRKKKVRRHMQQQVQQEELETPAEHLESSPAPFSFHSAPEHINTSSSPSIGSTITVTDEPYSETSSSIAKQHQKHSSHPSATGDMAGLTPFGGIETLRTWMAGSTSKQVPREYPAASPAVSPTRVRAPGIRMDTDESCELHNSSDILQHLAESSCNLGIEAVGSDAMRHPSYASDYVDRTAKPRDSFDFIEAEVDALKEMVERLKENRERVLAADEPVPRATESQTALSACCPETQAAIAKLSPAERLKLQHALEASDPHKPVMEPQAPALPSTMDFPSLGAAAAGSSTPARDPTPPSRKLSYATAAASSVKATSSHTQSGTRAKRADSKIPAPVMYPAPPRSMEHDLEDDRSVIVSPQVAHAPVMVSHAFPSSPNVKSAKNSPHFAQPTKSFARRASETLRRDSVNVAVKPNADGSPTKSARPGDLDTEKRAQSHKRKSLPDGWANIIATQSDAGKPEVTSATSSSATTFTSPISDGDWQLITSDSASQAANASKAAIQQQSPRLRKKTSTYMSPTAATTQRTIATLSEEPVKRGIPKVRSAAALKLDIERAKHFGSQPSPESIINSSSSGSSCTVEQLAASFRFSPRSPPEVVMQSTEFGHARPLAGHHSSHHSQASQPRSAQPERRQSTRQKPSKKIPASESSRIPQVRRNTVQQTSAAYSPTGKFVASAAHTSSPSFLTSVANTVTRRRTSHADILKPIFDKLDSHGLRKELPDLTAAKTQELRQASAESAARAGREQREREVSAALSDVVLLARQGNAGKRVAVPPHRGPKKEDAASAEAQAESILSALPTLQPVSSAPSQQAADDMAVLRRDRAIDHIIHTTSAAHSRSSSVPVQNSAPSSLRATARTFEPLWKPKSPAEELSLLSWQGSLDAYSDGEWAAMPEEIRRSIVTLRQYKNAGQPGPPGALPSRNSSPSKRAEQRFWGQLLHAPQSDSAASAAEMPGMTSLTSTGGSGEMTSPPSFQAGQMLKRTLSPSKKSVKWTLQETDGQEKPVGFGRAPATSAELYDHEDTPSISPTSDDTSPVKTPQSARAWTIGAGYATRPYGWKGGDGREISFSGYGPQAEFNAASPVEMEFHARPPFSPVQEQYGPAKRTEYRSPAPKVWPRSQKQWAEYAGYGQMQPCGNMDIVSAIEQLPLGSPMMGLCNDCAPSEVC</sequence>
<accession>A0A4U0XES5</accession>
<feature type="coiled-coil region" evidence="3">
    <location>
        <begin position="661"/>
        <end position="688"/>
    </location>
</feature>
<feature type="region of interest" description="Disordered" evidence="4">
    <location>
        <begin position="968"/>
        <end position="993"/>
    </location>
</feature>
<evidence type="ECO:0000259" key="5">
    <source>
        <dbReference type="Pfam" id="PF09732"/>
    </source>
</evidence>
<feature type="compositionally biased region" description="Low complexity" evidence="4">
    <location>
        <begin position="968"/>
        <end position="977"/>
    </location>
</feature>
<evidence type="ECO:0000313" key="8">
    <source>
        <dbReference type="Proteomes" id="UP000309340"/>
    </source>
</evidence>
<evidence type="ECO:0000259" key="6">
    <source>
        <dbReference type="Pfam" id="PF10312"/>
    </source>
</evidence>
<evidence type="ECO:0000256" key="3">
    <source>
        <dbReference type="SAM" id="Coils"/>
    </source>
</evidence>
<feature type="compositionally biased region" description="Polar residues" evidence="4">
    <location>
        <begin position="265"/>
        <end position="280"/>
    </location>
</feature>
<feature type="compositionally biased region" description="Low complexity" evidence="4">
    <location>
        <begin position="776"/>
        <end position="792"/>
    </location>
</feature>
<evidence type="ECO:0000256" key="1">
    <source>
        <dbReference type="ARBA" id="ARBA00006895"/>
    </source>
</evidence>